<dbReference type="InterPro" id="IPR006035">
    <property type="entry name" value="Ureohydrolase"/>
</dbReference>
<dbReference type="GO" id="GO:0033389">
    <property type="term" value="P:putrescine biosynthetic process from arginine, via agmatine"/>
    <property type="evidence" value="ECO:0007669"/>
    <property type="project" value="TreeGrafter"/>
</dbReference>
<dbReference type="AlphaFoldDB" id="A0A3S9P500"/>
<gene>
    <name evidence="4" type="ORF">EI427_13870</name>
</gene>
<dbReference type="GO" id="GO:0046872">
    <property type="term" value="F:metal ion binding"/>
    <property type="evidence" value="ECO:0007669"/>
    <property type="project" value="UniProtKB-KW"/>
</dbReference>
<evidence type="ECO:0008006" key="6">
    <source>
        <dbReference type="Google" id="ProtNLM"/>
    </source>
</evidence>
<dbReference type="EMBL" id="CP034562">
    <property type="protein sequence ID" value="AZQ63290.1"/>
    <property type="molecule type" value="Genomic_DNA"/>
</dbReference>
<dbReference type="Proteomes" id="UP000267268">
    <property type="component" value="Chromosome 1"/>
</dbReference>
<dbReference type="PANTHER" id="PTHR11358">
    <property type="entry name" value="ARGINASE/AGMATINASE"/>
    <property type="match status" value="1"/>
</dbReference>
<dbReference type="RefSeq" id="WP_126615635.1">
    <property type="nucleotide sequence ID" value="NZ_CP034562.1"/>
</dbReference>
<keyword evidence="2" id="KW-0378">Hydrolase</keyword>
<dbReference type="Pfam" id="PF00491">
    <property type="entry name" value="Arginase"/>
    <property type="match status" value="1"/>
</dbReference>
<dbReference type="KEGG" id="fll:EI427_13870"/>
<dbReference type="Gene3D" id="3.40.800.10">
    <property type="entry name" value="Ureohydrolase domain"/>
    <property type="match status" value="1"/>
</dbReference>
<dbReference type="OrthoDB" id="9788689at2"/>
<dbReference type="PANTHER" id="PTHR11358:SF26">
    <property type="entry name" value="GUANIDINO ACID HYDROLASE, MITOCHONDRIAL"/>
    <property type="match status" value="1"/>
</dbReference>
<sequence>MKKDIKKYPALDKEKLAKYKDLYENSRSTDGIHPDVVNHLTRVKSMGGGKGIEFLSNLNKDYLGAFMAPFSQELENADIVVVGLPLEKSAPMNASHKYGPKVLRELSKNFMGTTEPWVDGKFDIPFDWANIIDYGTIDTYGQFDLSAEVETCLSHFDDIVVKNKCSTFSWGGDHTISYIPIAKLAEVHGPLSVIHFDAHFDLVTYADFPYPYHSGAMFTRNMAEGHIDADRMITMGIRGRMTGLVGGHADNFGVKYLTADECRREDPKVIAQQIIDRVGDGPTYLTFDLDALDPVYNSASSAVEPFGLDLNWCWDVLREVRLSGKVNLVGADVAEYAPQNDPAKTFGYCAAGLSWKLLIWLAECAKRRNGGVDNPTVWDMSLGNVTL</sequence>
<dbReference type="PROSITE" id="PS51409">
    <property type="entry name" value="ARGINASE_2"/>
    <property type="match status" value="1"/>
</dbReference>
<organism evidence="4 5">
    <name type="scientific">Flammeovirga pectinis</name>
    <dbReference type="NCBI Taxonomy" id="2494373"/>
    <lineage>
        <taxon>Bacteria</taxon>
        <taxon>Pseudomonadati</taxon>
        <taxon>Bacteroidota</taxon>
        <taxon>Cytophagia</taxon>
        <taxon>Cytophagales</taxon>
        <taxon>Flammeovirgaceae</taxon>
        <taxon>Flammeovirga</taxon>
    </lineage>
</organism>
<name>A0A3S9P500_9BACT</name>
<evidence type="ECO:0000313" key="4">
    <source>
        <dbReference type="EMBL" id="AZQ63290.1"/>
    </source>
</evidence>
<keyword evidence="1" id="KW-0479">Metal-binding</keyword>
<evidence type="ECO:0000256" key="2">
    <source>
        <dbReference type="ARBA" id="ARBA00022801"/>
    </source>
</evidence>
<evidence type="ECO:0000313" key="5">
    <source>
        <dbReference type="Proteomes" id="UP000267268"/>
    </source>
</evidence>
<reference evidence="4 5" key="1">
    <citation type="submission" date="2018-12" db="EMBL/GenBank/DDBJ databases">
        <title>Flammeovirga pectinis sp. nov., isolated from the gut of the Korean scallop, Patinopecten yessoensis.</title>
        <authorList>
            <person name="Bae J.-W."/>
            <person name="Jeong Y.-S."/>
            <person name="Kang W."/>
        </authorList>
    </citation>
    <scope>NUCLEOTIDE SEQUENCE [LARGE SCALE GENOMIC DNA]</scope>
    <source>
        <strain evidence="4 5">L12M1</strain>
    </source>
</reference>
<protein>
    <recommendedName>
        <fullName evidence="6">Agmatinase</fullName>
    </recommendedName>
</protein>
<comment type="similarity">
    <text evidence="3">Belongs to the arginase family.</text>
</comment>
<accession>A0A3S9P500</accession>
<dbReference type="InterPro" id="IPR023696">
    <property type="entry name" value="Ureohydrolase_dom_sf"/>
</dbReference>
<keyword evidence="5" id="KW-1185">Reference proteome</keyword>
<evidence type="ECO:0000256" key="3">
    <source>
        <dbReference type="PROSITE-ProRule" id="PRU00742"/>
    </source>
</evidence>
<dbReference type="GO" id="GO:0008783">
    <property type="term" value="F:agmatinase activity"/>
    <property type="evidence" value="ECO:0007669"/>
    <property type="project" value="TreeGrafter"/>
</dbReference>
<dbReference type="SUPFAM" id="SSF52768">
    <property type="entry name" value="Arginase/deacetylase"/>
    <property type="match status" value="1"/>
</dbReference>
<evidence type="ECO:0000256" key="1">
    <source>
        <dbReference type="ARBA" id="ARBA00022723"/>
    </source>
</evidence>
<proteinExistence type="inferred from homology"/>